<keyword evidence="1" id="KW-0175">Coiled coil</keyword>
<sequence>MISNDRIENLTNQNVQLRADINTAQEQIERLEIAQQEITAEEPNFNQHRQILRKQDLGDDAWRGGRKLTHAGLRDNVESRFDVGVTDIEDMLSAIIRKKQELQSQVTSMQNTISTNDQAISEEKRDQ</sequence>
<feature type="region of interest" description="Disordered" evidence="2">
    <location>
        <begin position="107"/>
        <end position="127"/>
    </location>
</feature>
<evidence type="ECO:0000313" key="3">
    <source>
        <dbReference type="EMBL" id="QQK77595.1"/>
    </source>
</evidence>
<gene>
    <name evidence="3" type="ORF">HUG15_19745</name>
</gene>
<dbReference type="AlphaFoldDB" id="A0A7T6Z5X5"/>
<dbReference type="Proteomes" id="UP000595823">
    <property type="component" value="Chromosome"/>
</dbReference>
<proteinExistence type="predicted"/>
<reference evidence="3 4" key="1">
    <citation type="submission" date="2020-06" db="EMBL/GenBank/DDBJ databases">
        <title>Genomic analysis of Salicibibacter sp. NKC5-3.</title>
        <authorList>
            <person name="Oh Y.J."/>
        </authorList>
    </citation>
    <scope>NUCLEOTIDE SEQUENCE [LARGE SCALE GENOMIC DNA]</scope>
    <source>
        <strain evidence="3 4">NKC5-3</strain>
    </source>
</reference>
<keyword evidence="4" id="KW-1185">Reference proteome</keyword>
<organism evidence="3 4">
    <name type="scientific">Salicibibacter cibarius</name>
    <dbReference type="NCBI Taxonomy" id="2743000"/>
    <lineage>
        <taxon>Bacteria</taxon>
        <taxon>Bacillati</taxon>
        <taxon>Bacillota</taxon>
        <taxon>Bacilli</taxon>
        <taxon>Bacillales</taxon>
        <taxon>Bacillaceae</taxon>
        <taxon>Salicibibacter</taxon>
    </lineage>
</organism>
<feature type="compositionally biased region" description="Polar residues" evidence="2">
    <location>
        <begin position="107"/>
        <end position="119"/>
    </location>
</feature>
<evidence type="ECO:0000256" key="2">
    <source>
        <dbReference type="SAM" id="MobiDB-lite"/>
    </source>
</evidence>
<protein>
    <submittedName>
        <fullName evidence="3">DUF5082 family protein</fullName>
    </submittedName>
</protein>
<dbReference type="KEGG" id="scia:HUG15_19745"/>
<dbReference type="RefSeq" id="WP_200125052.1">
    <property type="nucleotide sequence ID" value="NZ_CP054705.1"/>
</dbReference>
<dbReference type="EMBL" id="CP054705">
    <property type="protein sequence ID" value="QQK77595.1"/>
    <property type="molecule type" value="Genomic_DNA"/>
</dbReference>
<dbReference type="InterPro" id="IPR031681">
    <property type="entry name" value="YwqH-like"/>
</dbReference>
<dbReference type="Pfam" id="PF16888">
    <property type="entry name" value="YwqH-like"/>
    <property type="match status" value="1"/>
</dbReference>
<feature type="coiled-coil region" evidence="1">
    <location>
        <begin position="7"/>
        <end position="41"/>
    </location>
</feature>
<evidence type="ECO:0000313" key="4">
    <source>
        <dbReference type="Proteomes" id="UP000595823"/>
    </source>
</evidence>
<name>A0A7T6Z5X5_9BACI</name>
<evidence type="ECO:0000256" key="1">
    <source>
        <dbReference type="SAM" id="Coils"/>
    </source>
</evidence>
<accession>A0A7T6Z5X5</accession>